<dbReference type="GO" id="GO:0004066">
    <property type="term" value="F:asparagine synthase (glutamine-hydrolyzing) activity"/>
    <property type="evidence" value="ECO:0007669"/>
    <property type="project" value="UniProtKB-EC"/>
</dbReference>
<dbReference type="InterPro" id="IPR017932">
    <property type="entry name" value="GATase_2_dom"/>
</dbReference>
<keyword evidence="3" id="KW-0061">Asparagine biosynthesis</keyword>
<dbReference type="Pfam" id="PF13537">
    <property type="entry name" value="GATase_7"/>
    <property type="match status" value="1"/>
</dbReference>
<dbReference type="Gene3D" id="3.40.50.620">
    <property type="entry name" value="HUPs"/>
    <property type="match status" value="1"/>
</dbReference>
<evidence type="ECO:0000313" key="6">
    <source>
        <dbReference type="EMBL" id="VYT02659.1"/>
    </source>
</evidence>
<evidence type="ECO:0000256" key="1">
    <source>
        <dbReference type="ARBA" id="ARBA00005187"/>
    </source>
</evidence>
<dbReference type="GO" id="GO:0006529">
    <property type="term" value="P:asparagine biosynthetic process"/>
    <property type="evidence" value="ECO:0007669"/>
    <property type="project" value="UniProtKB-KW"/>
</dbReference>
<proteinExistence type="predicted"/>
<feature type="domain" description="Glutamine amidotransferase type-2" evidence="5">
    <location>
        <begin position="50"/>
        <end position="141"/>
    </location>
</feature>
<dbReference type="SUPFAM" id="SSF52402">
    <property type="entry name" value="Adenine nucleotide alpha hydrolases-like"/>
    <property type="match status" value="1"/>
</dbReference>
<dbReference type="EMBL" id="CACRSW010000026">
    <property type="protein sequence ID" value="VYT02659.1"/>
    <property type="molecule type" value="Genomic_DNA"/>
</dbReference>
<reference evidence="6" key="1">
    <citation type="submission" date="2019-11" db="EMBL/GenBank/DDBJ databases">
        <authorList>
            <person name="Feng L."/>
        </authorList>
    </citation>
    <scope>NUCLEOTIDE SEQUENCE</scope>
    <source>
        <strain evidence="6">AvaginalisLFYP127</strain>
    </source>
</reference>
<name>A0A6N2TCZ9_9FIRM</name>
<evidence type="ECO:0000256" key="2">
    <source>
        <dbReference type="ARBA" id="ARBA00012737"/>
    </source>
</evidence>
<dbReference type="AlphaFoldDB" id="A0A6N2TCZ9"/>
<comment type="catalytic activity">
    <reaction evidence="4">
        <text>L-aspartate + L-glutamine + ATP + H2O = L-asparagine + L-glutamate + AMP + diphosphate + H(+)</text>
        <dbReference type="Rhea" id="RHEA:12228"/>
        <dbReference type="ChEBI" id="CHEBI:15377"/>
        <dbReference type="ChEBI" id="CHEBI:15378"/>
        <dbReference type="ChEBI" id="CHEBI:29985"/>
        <dbReference type="ChEBI" id="CHEBI:29991"/>
        <dbReference type="ChEBI" id="CHEBI:30616"/>
        <dbReference type="ChEBI" id="CHEBI:33019"/>
        <dbReference type="ChEBI" id="CHEBI:58048"/>
        <dbReference type="ChEBI" id="CHEBI:58359"/>
        <dbReference type="ChEBI" id="CHEBI:456215"/>
        <dbReference type="EC" id="6.3.5.4"/>
    </reaction>
</comment>
<protein>
    <recommendedName>
        <fullName evidence="2">asparagine synthase (glutamine-hydrolyzing)</fullName>
        <ecNumber evidence="2">6.3.5.4</ecNumber>
    </recommendedName>
</protein>
<comment type="pathway">
    <text evidence="1">Amino-acid biosynthesis; L-asparagine biosynthesis; L-asparagine from L-aspartate (L-Gln route): step 1/1.</text>
</comment>
<gene>
    <name evidence="6" type="ORF">AVLFYP127_00551</name>
</gene>
<keyword evidence="3" id="KW-0028">Amino-acid biosynthesis</keyword>
<sequence length="562" mass="65862">MGLFIGLNIKKLKETNKKKNINCINLDEKYFCLASNGKFYNDKFITRIDETILLIDGVILNKEKIIDEYNKKDFKDCIISEYNNKKLDEFINKLRGNFVVVVYDLKKDKLVAYTDHWSNIPLIYYKNNDVFLISTKLSELVENLKLNNIDYKLNMDGAYSLISYAYMLEDNTLVEDVKRLEAGSKLVYYNDNIEISSYHDWVFEEKKINKDEAIKKLDSLFLNAVDMQVKKNKEYGYRNIVPLSAGLDCRIVAYSLRRLGVENVLTYTYSDSKSNDYKYCPKMASDLKYEWLYKSLDNGLDLFNFDSSIKIADGLIYYPWASQFNTFLNAINTNKIGIIHTGVLGDVILGTYIHSREDKDRKYKLGDGAYSTKYVNKIKNKVKDEQNENGMFRNRGINGVILGYSTSIKEYGEGMSPFMDVDFAEFCFSLPFEFRFKHNIYYSWVISKFKDATKFPHNGVKISSMRGIKINGKEYKLDTIKDLLMNKMKSKYSKRNDMNPFDYWYDNNQKLKGFMDDYFQSNKECLKNYEQLYKDINFLYNSGNTIEKTLVLSLIGSYKYLF</sequence>
<dbReference type="SUPFAM" id="SSF56235">
    <property type="entry name" value="N-terminal nucleophile aminohydrolases (Ntn hydrolases)"/>
    <property type="match status" value="1"/>
</dbReference>
<evidence type="ECO:0000259" key="5">
    <source>
        <dbReference type="Pfam" id="PF13537"/>
    </source>
</evidence>
<organism evidence="6">
    <name type="scientific">Anaerococcus vaginalis</name>
    <dbReference type="NCBI Taxonomy" id="33037"/>
    <lineage>
        <taxon>Bacteria</taxon>
        <taxon>Bacillati</taxon>
        <taxon>Bacillota</taxon>
        <taxon>Tissierellia</taxon>
        <taxon>Tissierellales</taxon>
        <taxon>Peptoniphilaceae</taxon>
        <taxon>Anaerococcus</taxon>
    </lineage>
</organism>
<dbReference type="EC" id="6.3.5.4" evidence="2"/>
<dbReference type="Gene3D" id="3.60.20.10">
    <property type="entry name" value="Glutamine Phosphoribosylpyrophosphate, subunit 1, domain 1"/>
    <property type="match status" value="1"/>
</dbReference>
<dbReference type="PANTHER" id="PTHR43284">
    <property type="entry name" value="ASPARAGINE SYNTHETASE (GLUTAMINE-HYDROLYZING)"/>
    <property type="match status" value="1"/>
</dbReference>
<dbReference type="RefSeq" id="WP_156329101.1">
    <property type="nucleotide sequence ID" value="NZ_CACRSW010000026.1"/>
</dbReference>
<dbReference type="PANTHER" id="PTHR43284:SF1">
    <property type="entry name" value="ASPARAGINE SYNTHETASE"/>
    <property type="match status" value="1"/>
</dbReference>
<evidence type="ECO:0000256" key="3">
    <source>
        <dbReference type="ARBA" id="ARBA00022888"/>
    </source>
</evidence>
<dbReference type="InterPro" id="IPR051786">
    <property type="entry name" value="ASN_synthetase/amidase"/>
</dbReference>
<dbReference type="InterPro" id="IPR029055">
    <property type="entry name" value="Ntn_hydrolases_N"/>
</dbReference>
<evidence type="ECO:0000256" key="4">
    <source>
        <dbReference type="ARBA" id="ARBA00048741"/>
    </source>
</evidence>
<accession>A0A6N2TCZ9</accession>
<dbReference type="InterPro" id="IPR014729">
    <property type="entry name" value="Rossmann-like_a/b/a_fold"/>
</dbReference>